<evidence type="ECO:0000313" key="7">
    <source>
        <dbReference type="Proteomes" id="UP000756346"/>
    </source>
</evidence>
<keyword evidence="4" id="KW-0443">Lipid metabolism</keyword>
<dbReference type="GO" id="GO:0016042">
    <property type="term" value="P:lipid catabolic process"/>
    <property type="evidence" value="ECO:0007669"/>
    <property type="project" value="UniProtKB-KW"/>
</dbReference>
<keyword evidence="3" id="KW-0442">Lipid degradation</keyword>
<dbReference type="EC" id="3.1.1.47" evidence="1"/>
<dbReference type="Pfam" id="PF03403">
    <property type="entry name" value="PAF-AH_p_II"/>
    <property type="match status" value="2"/>
</dbReference>
<evidence type="ECO:0000256" key="3">
    <source>
        <dbReference type="ARBA" id="ARBA00022963"/>
    </source>
</evidence>
<dbReference type="Gene3D" id="3.40.50.1820">
    <property type="entry name" value="alpha/beta hydrolase"/>
    <property type="match status" value="1"/>
</dbReference>
<feature type="signal peptide" evidence="5">
    <location>
        <begin position="1"/>
        <end position="21"/>
    </location>
</feature>
<keyword evidence="7" id="KW-1185">Reference proteome</keyword>
<proteinExistence type="predicted"/>
<protein>
    <recommendedName>
        <fullName evidence="1">1-alkyl-2-acetylglycerophosphocholine esterase</fullName>
        <ecNumber evidence="1">3.1.1.47</ecNumber>
    </recommendedName>
</protein>
<evidence type="ECO:0000256" key="4">
    <source>
        <dbReference type="ARBA" id="ARBA00023098"/>
    </source>
</evidence>
<dbReference type="RefSeq" id="XP_046007615.1">
    <property type="nucleotide sequence ID" value="XM_046162753.1"/>
</dbReference>
<dbReference type="PANTHER" id="PTHR10272:SF14">
    <property type="entry name" value="PAF ACETYLHYDROLASE FAMILY PROTEIN"/>
    <property type="match status" value="1"/>
</dbReference>
<comment type="caution">
    <text evidence="6">The sequence shown here is derived from an EMBL/GenBank/DDBJ whole genome shotgun (WGS) entry which is preliminary data.</text>
</comment>
<feature type="chain" id="PRO_5040319975" description="1-alkyl-2-acetylglycerophosphocholine esterase" evidence="5">
    <location>
        <begin position="22"/>
        <end position="452"/>
    </location>
</feature>
<evidence type="ECO:0000256" key="2">
    <source>
        <dbReference type="ARBA" id="ARBA00022801"/>
    </source>
</evidence>
<dbReference type="SUPFAM" id="SSF53474">
    <property type="entry name" value="alpha/beta-Hydrolases"/>
    <property type="match status" value="2"/>
</dbReference>
<dbReference type="Proteomes" id="UP000756346">
    <property type="component" value="Unassembled WGS sequence"/>
</dbReference>
<dbReference type="OrthoDB" id="2363873at2759"/>
<dbReference type="PANTHER" id="PTHR10272">
    <property type="entry name" value="PLATELET-ACTIVATING FACTOR ACETYLHYDROLASE"/>
    <property type="match status" value="1"/>
</dbReference>
<dbReference type="EMBL" id="JAGTJQ010000010">
    <property type="protein sequence ID" value="KAH7021414.1"/>
    <property type="molecule type" value="Genomic_DNA"/>
</dbReference>
<evidence type="ECO:0000256" key="1">
    <source>
        <dbReference type="ARBA" id="ARBA00013201"/>
    </source>
</evidence>
<gene>
    <name evidence="6" type="ORF">B0I36DRAFT_435236</name>
</gene>
<reference evidence="6" key="1">
    <citation type="journal article" date="2021" name="Nat. Commun.">
        <title>Genetic determinants of endophytism in the Arabidopsis root mycobiome.</title>
        <authorList>
            <person name="Mesny F."/>
            <person name="Miyauchi S."/>
            <person name="Thiergart T."/>
            <person name="Pickel B."/>
            <person name="Atanasova L."/>
            <person name="Karlsson M."/>
            <person name="Huettel B."/>
            <person name="Barry K.W."/>
            <person name="Haridas S."/>
            <person name="Chen C."/>
            <person name="Bauer D."/>
            <person name="Andreopoulos W."/>
            <person name="Pangilinan J."/>
            <person name="LaButti K."/>
            <person name="Riley R."/>
            <person name="Lipzen A."/>
            <person name="Clum A."/>
            <person name="Drula E."/>
            <person name="Henrissat B."/>
            <person name="Kohler A."/>
            <person name="Grigoriev I.V."/>
            <person name="Martin F.M."/>
            <person name="Hacquard S."/>
        </authorList>
    </citation>
    <scope>NUCLEOTIDE SEQUENCE</scope>
    <source>
        <strain evidence="6">MPI-CAGE-CH-0230</strain>
    </source>
</reference>
<dbReference type="GO" id="GO:0003847">
    <property type="term" value="F:1-alkyl-2-acetylglycerophosphocholine esterase activity"/>
    <property type="evidence" value="ECO:0007669"/>
    <property type="project" value="UniProtKB-EC"/>
</dbReference>
<dbReference type="GeneID" id="70192299"/>
<keyword evidence="5" id="KW-0732">Signal</keyword>
<dbReference type="AlphaFoldDB" id="A0A9P8XZJ1"/>
<accession>A0A9P8XZJ1</accession>
<keyword evidence="2" id="KW-0378">Hydrolase</keyword>
<dbReference type="InterPro" id="IPR029058">
    <property type="entry name" value="AB_hydrolase_fold"/>
</dbReference>
<organism evidence="6 7">
    <name type="scientific">Microdochium trichocladiopsis</name>
    <dbReference type="NCBI Taxonomy" id="1682393"/>
    <lineage>
        <taxon>Eukaryota</taxon>
        <taxon>Fungi</taxon>
        <taxon>Dikarya</taxon>
        <taxon>Ascomycota</taxon>
        <taxon>Pezizomycotina</taxon>
        <taxon>Sordariomycetes</taxon>
        <taxon>Xylariomycetidae</taxon>
        <taxon>Xylariales</taxon>
        <taxon>Microdochiaceae</taxon>
        <taxon>Microdochium</taxon>
    </lineage>
</organism>
<evidence type="ECO:0000313" key="6">
    <source>
        <dbReference type="EMBL" id="KAH7021414.1"/>
    </source>
</evidence>
<sequence length="452" mass="48174">MRSPTTTALVLAAALAVPAAASPTNLPRQGAKIPDLALPDTTGPYKVGTTAFPLTDYARIDPLADPPAPRRVMISIFYPTDLGGSGQHNYTYAPIFPPQTASIFDGIIPGAPPGTAAMLRTRSFLGAPILPRPQKKDEDPFPALFFSHGFGGIRLFYTARMQELASRGWVVVNIDHPFDAQVVEFPPPAGAPEGTPGELVFPYANDTVGYTPIGGVEGLQKMRAADMRFVRAQLRSNETVRAQVPGLVGATAPNLPCGPHGHGGSVGNNNNNNNKVEDGLQAAKVGAFGHSLGGASSAQAVSSYHGQQDGFVCGINIDGTIWGSLPQDGLAPPSAPPADLSFMLFSNANVTRSQAQSWAQFWDTNAAQKQVKLQRQFGVREAVHNSFTDAGLYFQLLGAPVPPEYGTIDPKRLLQVEAAYVDAFFGTCLKKKGVQRLDELHVREFPETFVGE</sequence>
<evidence type="ECO:0000256" key="5">
    <source>
        <dbReference type="SAM" id="SignalP"/>
    </source>
</evidence>
<name>A0A9P8XZJ1_9PEZI</name>